<geneLocation type="mitochondrion" evidence="2"/>
<dbReference type="EMBL" id="JX412785">
    <property type="protein sequence ID" value="ALO76810.1"/>
    <property type="molecule type" value="Genomic_DNA"/>
</dbReference>
<proteinExistence type="predicted"/>
<keyword evidence="1" id="KW-0472">Membrane</keyword>
<feature type="transmembrane region" description="Helical" evidence="1">
    <location>
        <begin position="35"/>
        <end position="61"/>
    </location>
</feature>
<sequence length="98" mass="12008">MLIFFNLFSFIFMYFVGIFMYSSKRKHLLLMLLSLEFIVLSLYMIIFFIYLCMILSIFLFWCFNFKGLWSSLGAIFIGIFNSFLWEWFFSGFEIFMMM</sequence>
<accession>A0A0S2MQ08</accession>
<feature type="transmembrane region" description="Helical" evidence="1">
    <location>
        <begin position="67"/>
        <end position="89"/>
    </location>
</feature>
<keyword evidence="1" id="KW-1133">Transmembrane helix</keyword>
<organism evidence="2">
    <name type="scientific">Scirtidae sp. GENSP01</name>
    <dbReference type="NCBI Taxonomy" id="1205580"/>
    <lineage>
        <taxon>Eukaryota</taxon>
        <taxon>Metazoa</taxon>
        <taxon>Ecdysozoa</taxon>
        <taxon>Arthropoda</taxon>
        <taxon>Hexapoda</taxon>
        <taxon>Insecta</taxon>
        <taxon>Pterygota</taxon>
        <taxon>Neoptera</taxon>
        <taxon>Endopterygota</taxon>
        <taxon>Coleoptera</taxon>
        <taxon>Polyphaga</taxon>
        <taxon>Elateriformia</taxon>
        <taxon>Scirtoidea</taxon>
        <taxon>Scirtidae</taxon>
    </lineage>
</organism>
<evidence type="ECO:0000313" key="2">
    <source>
        <dbReference type="EMBL" id="ALO76810.1"/>
    </source>
</evidence>
<evidence type="ECO:0000256" key="1">
    <source>
        <dbReference type="SAM" id="Phobius"/>
    </source>
</evidence>
<keyword evidence="2" id="KW-0496">Mitochondrion</keyword>
<protein>
    <submittedName>
        <fullName evidence="2">NADH deshydrogenase subunit 4L</fullName>
    </submittedName>
</protein>
<feature type="transmembrane region" description="Helical" evidence="1">
    <location>
        <begin position="6"/>
        <end position="23"/>
    </location>
</feature>
<gene>
    <name evidence="2" type="primary">nad4l</name>
</gene>
<dbReference type="AlphaFoldDB" id="A0A0S2MQ08"/>
<reference evidence="2" key="1">
    <citation type="submission" date="2012-06" db="EMBL/GenBank/DDBJ databases">
        <title>Mitogenomics of the Coleoptera under dense taxon sampling.</title>
        <authorList>
            <person name="Timmermans M.J.T.N."/>
            <person name="Lim J."/>
            <person name="Dodsworth S."/>
            <person name="Haran J."/>
            <person name="Ahrens D."/>
            <person name="Bocak L."/>
            <person name="London A."/>
            <person name="Culverwell L."/>
            <person name="Vogler A.P."/>
        </authorList>
    </citation>
    <scope>NUCLEOTIDE SEQUENCE</scope>
</reference>
<name>A0A0S2MQ08_9COLE</name>
<keyword evidence="1" id="KW-0812">Transmembrane</keyword>